<proteinExistence type="predicted"/>
<sequence length="972" mass="104582">MDTDESPDTADSPVPPPSSPPSDPASPPNPQPNPPPSDPNMAMNFLVTSLSSSVHSSVVATIPPIIDELGEELRDLVRAEVKKALSPSFLSSLVVKELKEARVIDDEGNAIRSKGSMDTHAVEDVCRAVLEADHVPARNELTMVADRVNEIEKRRGDARGESMLQTNSAPPQRQRGDARGESMLQPNSAPPEQDGDARGESAPPEQDEPTPLRQRGDGRGESMLQTNSAPPQRQRGDARGESMLQAAPLPIPENMASPPGIVEWSSIKVKFHKWLASVRTGRKRTQTDDSTLDADAYQSRSRASFFTKVVMVAAHQHRATLVEAAEAAKSDPSKVNLASLPSRRDVNKGSKAMEQLEKKLGDFVEKTNDRLDRLEALFEAKDLEAVDRVLEGVEERENATPPVELLKTMAGKLVALEKRAEAVEGGMSQHKEVLGKLKKAVVDSGAVVEGLKKAVDAVPSVDPDAVSAGTLEASIQFQIEDLHSKVGVELGELSEKLQGELESNVSMLSADADALREKIGELTATPVDSLGEVAGDACGWVKSLAVSLEKVEKKQGGIEIFEGMRGTQLYEQLGKLHKLAAGAMGELGEDVLGAADEMRKKSAGGRKMLKAVGKVAVALNLMLQESEEGYVEQVLGRLGYKRPPPKIGVKNMKHGLELALEALVKFLGMGAVTDKVEAGVVGLMTLAEKVGGKIGKEEVREEYSSLEYSNNLQEVLSRQIMAAHEEVKNFEGTVRTMIAEIQDGESSREALAKMSSSMDEIRIKFMRVQDDVGKKADTDEMFSLINTMSGDLRSSLSKTPQMNKLRDILKKKADVADVQRVHDEVEAIGNMGSSLPPALTRSTCLTCNRPLGKSVGLGGGGGGEGGGDWRRPPTSVAEQHRLGSEGTGMAGKQVMVLNKDVPISSLKKLSDSNSSPTTVGTLIADPRRQKMSVVKKHMSFMNDEGVPMVAGETGRVVSRYPGRMLPPKIGVK</sequence>
<evidence type="ECO:0000313" key="2">
    <source>
        <dbReference type="EMBL" id="GMI33089.1"/>
    </source>
</evidence>
<feature type="region of interest" description="Disordered" evidence="1">
    <location>
        <begin position="153"/>
        <end position="240"/>
    </location>
</feature>
<evidence type="ECO:0000256" key="1">
    <source>
        <dbReference type="SAM" id="MobiDB-lite"/>
    </source>
</evidence>
<organism evidence="2 3">
    <name type="scientific">Tetraparma gracilis</name>
    <dbReference type="NCBI Taxonomy" id="2962635"/>
    <lineage>
        <taxon>Eukaryota</taxon>
        <taxon>Sar</taxon>
        <taxon>Stramenopiles</taxon>
        <taxon>Ochrophyta</taxon>
        <taxon>Bolidophyceae</taxon>
        <taxon>Parmales</taxon>
        <taxon>Triparmaceae</taxon>
        <taxon>Tetraparma</taxon>
    </lineage>
</organism>
<gene>
    <name evidence="2" type="ORF">TeGR_g3979</name>
</gene>
<protein>
    <submittedName>
        <fullName evidence="2">Uncharacterized protein</fullName>
    </submittedName>
</protein>
<name>A0ABQ6MV39_9STRA</name>
<comment type="caution">
    <text evidence="2">The sequence shown here is derived from an EMBL/GenBank/DDBJ whole genome shotgun (WGS) entry which is preliminary data.</text>
</comment>
<reference evidence="2 3" key="1">
    <citation type="journal article" date="2023" name="Commun. Biol.">
        <title>Genome analysis of Parmales, the sister group of diatoms, reveals the evolutionary specialization of diatoms from phago-mixotrophs to photoautotrophs.</title>
        <authorList>
            <person name="Ban H."/>
            <person name="Sato S."/>
            <person name="Yoshikawa S."/>
            <person name="Yamada K."/>
            <person name="Nakamura Y."/>
            <person name="Ichinomiya M."/>
            <person name="Sato N."/>
            <person name="Blanc-Mathieu R."/>
            <person name="Endo H."/>
            <person name="Kuwata A."/>
            <person name="Ogata H."/>
        </authorList>
    </citation>
    <scope>NUCLEOTIDE SEQUENCE [LARGE SCALE GENOMIC DNA]</scope>
</reference>
<keyword evidence="3" id="KW-1185">Reference proteome</keyword>
<evidence type="ECO:0000313" key="3">
    <source>
        <dbReference type="Proteomes" id="UP001165060"/>
    </source>
</evidence>
<dbReference type="EMBL" id="BRYB01001760">
    <property type="protein sequence ID" value="GMI33089.1"/>
    <property type="molecule type" value="Genomic_DNA"/>
</dbReference>
<accession>A0ABQ6MV39</accession>
<feature type="region of interest" description="Disordered" evidence="1">
    <location>
        <begin position="1"/>
        <end position="43"/>
    </location>
</feature>
<dbReference type="Proteomes" id="UP001165060">
    <property type="component" value="Unassembled WGS sequence"/>
</dbReference>
<feature type="compositionally biased region" description="Pro residues" evidence="1">
    <location>
        <begin position="13"/>
        <end position="38"/>
    </location>
</feature>